<dbReference type="AlphaFoldDB" id="A0A6I4USQ9"/>
<feature type="domain" description="PAC" evidence="20">
    <location>
        <begin position="292"/>
        <end position="344"/>
    </location>
</feature>
<dbReference type="Pfam" id="PF01590">
    <property type="entry name" value="GAF"/>
    <property type="match status" value="1"/>
</dbReference>
<dbReference type="PROSITE" id="PS50110">
    <property type="entry name" value="RESPONSE_REGULATORY"/>
    <property type="match status" value="1"/>
</dbReference>
<keyword evidence="11" id="KW-0418">Kinase</keyword>
<dbReference type="GO" id="GO:0004673">
    <property type="term" value="F:protein histidine kinase activity"/>
    <property type="evidence" value="ECO:0007669"/>
    <property type="project" value="UniProtKB-EC"/>
</dbReference>
<feature type="compositionally biased region" description="Basic and acidic residues" evidence="17">
    <location>
        <begin position="20"/>
        <end position="30"/>
    </location>
</feature>
<dbReference type="InterPro" id="IPR000014">
    <property type="entry name" value="PAS"/>
</dbReference>
<organism evidence="21 22">
    <name type="scientific">Croceibacterium soli</name>
    <dbReference type="NCBI Taxonomy" id="1739690"/>
    <lineage>
        <taxon>Bacteria</taxon>
        <taxon>Pseudomonadati</taxon>
        <taxon>Pseudomonadota</taxon>
        <taxon>Alphaproteobacteria</taxon>
        <taxon>Sphingomonadales</taxon>
        <taxon>Erythrobacteraceae</taxon>
        <taxon>Croceibacterium</taxon>
    </lineage>
</organism>
<evidence type="ECO:0000259" key="20">
    <source>
        <dbReference type="PROSITE" id="PS50113"/>
    </source>
</evidence>
<dbReference type="Gene3D" id="3.30.450.20">
    <property type="entry name" value="PAS domain"/>
    <property type="match status" value="2"/>
</dbReference>
<dbReference type="InterPro" id="IPR011006">
    <property type="entry name" value="CheY-like_superfamily"/>
</dbReference>
<evidence type="ECO:0000256" key="12">
    <source>
        <dbReference type="ARBA" id="ARBA00022840"/>
    </source>
</evidence>
<reference evidence="21 22" key="1">
    <citation type="submission" date="2019-12" db="EMBL/GenBank/DDBJ databases">
        <title>Genomic-based taxomic classification of the family Erythrobacteraceae.</title>
        <authorList>
            <person name="Xu L."/>
        </authorList>
    </citation>
    <scope>NUCLEOTIDE SEQUENCE [LARGE SCALE GENOMIC DNA]</scope>
    <source>
        <strain evidence="21 22">MCCC 1K02066</strain>
    </source>
</reference>
<accession>A0A6I4USQ9</accession>
<dbReference type="PROSITE" id="PS50112">
    <property type="entry name" value="PAS"/>
    <property type="match status" value="1"/>
</dbReference>
<evidence type="ECO:0000259" key="19">
    <source>
        <dbReference type="PROSITE" id="PS50112"/>
    </source>
</evidence>
<dbReference type="OrthoDB" id="136506at2"/>
<dbReference type="Gene3D" id="3.30.565.10">
    <property type="entry name" value="Histidine kinase-like ATPase, C-terminal domain"/>
    <property type="match status" value="1"/>
</dbReference>
<evidence type="ECO:0000313" key="21">
    <source>
        <dbReference type="EMBL" id="MXP41496.1"/>
    </source>
</evidence>
<evidence type="ECO:0000256" key="1">
    <source>
        <dbReference type="ARBA" id="ARBA00000085"/>
    </source>
</evidence>
<evidence type="ECO:0000256" key="3">
    <source>
        <dbReference type="ARBA" id="ARBA00022543"/>
    </source>
</evidence>
<dbReference type="InterPro" id="IPR001789">
    <property type="entry name" value="Sig_transdc_resp-reg_receiver"/>
</dbReference>
<dbReference type="Pfam" id="PF08448">
    <property type="entry name" value="PAS_4"/>
    <property type="match status" value="1"/>
</dbReference>
<evidence type="ECO:0000256" key="16">
    <source>
        <dbReference type="PROSITE-ProRule" id="PRU00169"/>
    </source>
</evidence>
<dbReference type="InterPro" id="IPR029016">
    <property type="entry name" value="GAF-like_dom_sf"/>
</dbReference>
<dbReference type="InterPro" id="IPR035965">
    <property type="entry name" value="PAS-like_dom_sf"/>
</dbReference>
<dbReference type="Gene3D" id="3.40.50.2300">
    <property type="match status" value="1"/>
</dbReference>
<dbReference type="GO" id="GO:0005524">
    <property type="term" value="F:ATP binding"/>
    <property type="evidence" value="ECO:0007669"/>
    <property type="project" value="UniProtKB-KW"/>
</dbReference>
<sequence>MATGTEHTRSGAEALAQAGGREEERLEEGGRPSASGTRDRPSWTEADRLAALDRYEILDTPLEPLFDEIVQLAADVCEAPIAVVNFVAQERQWFKAEVGIDARELPLDVSICRHAILQPGLFVVPDLAADSRFASNPLVDQAGGLRFYAGVVLETPEGLPVGTICVLDTRPRPDGLASQQARVLKALARQVMTELELRVSLAEQAATKRAMRENAERVQLALDAGAIIGTWFWDLPADRFNIDEQFARSFGIDPARASHPLSLDEVIETVHPYDKEGLAAAIKAAIARGGPYAHQYRVRRADGNYYWIEANGHVQHSADRTPVSFPGVLIDVEEQRALRTERDRAMRLLETFAEAVPGVVYAKDRDGRMLVANRGTTELIGKPPEFYLGKTDVEFLADKAEALAVMANDRRIMETGVPEQLEEVLHLPDGNAAVWLSTKAPLRNEAGKVIGLIGSSVDITERRRAEERERLLAREVDHRAKNLLGVVQSMVQLTRADSTAEFKEAVAGRIQALARAHSLLAAGRWEGVNLSQLVAEELAPFNQGGERLAISGEPLRLNPAASQSLALAIHELATNASKYGSLSCPTGRLEVSWRLLQGEGESFELSWIESGGPLVTAPQKRGFGSTVIQSSIERQLGGTLQLGWLEEGLRCRITLPLGQIIEGEVSSPGEPARALPPTASKLSPGGRTVLIVEDEPLISLEMQAMVEAMGYNVLGPAPSVAEAQELLKGQRPDIAVLDVNVRGESSDSIARALTALRVPFVYCTGYAEPGKLPAPDSAKLPKPVDPAALRAALARLVAESSS</sequence>
<dbReference type="SUPFAM" id="SSF55781">
    <property type="entry name" value="GAF domain-like"/>
    <property type="match status" value="1"/>
</dbReference>
<keyword evidence="15" id="KW-0675">Receptor</keyword>
<proteinExistence type="predicted"/>
<evidence type="ECO:0000256" key="13">
    <source>
        <dbReference type="ARBA" id="ARBA00022991"/>
    </source>
</evidence>
<keyword evidence="3" id="KW-0600">Photoreceptor protein</keyword>
<feature type="domain" description="PAC" evidence="20">
    <location>
        <begin position="419"/>
        <end position="471"/>
    </location>
</feature>
<evidence type="ECO:0000256" key="17">
    <source>
        <dbReference type="SAM" id="MobiDB-lite"/>
    </source>
</evidence>
<keyword evidence="4 16" id="KW-0597">Phosphoprotein</keyword>
<gene>
    <name evidence="21" type="ORF">GRI75_07545</name>
</gene>
<keyword evidence="13" id="KW-0157">Chromophore</keyword>
<dbReference type="SMART" id="SM00086">
    <property type="entry name" value="PAC"/>
    <property type="match status" value="2"/>
</dbReference>
<keyword evidence="6" id="KW-0285">Flavoprotein</keyword>
<dbReference type="SMART" id="SM00448">
    <property type="entry name" value="REC"/>
    <property type="match status" value="1"/>
</dbReference>
<dbReference type="GO" id="GO:0009881">
    <property type="term" value="F:photoreceptor activity"/>
    <property type="evidence" value="ECO:0007669"/>
    <property type="project" value="UniProtKB-KW"/>
</dbReference>
<dbReference type="Gene3D" id="3.30.450.40">
    <property type="match status" value="1"/>
</dbReference>
<dbReference type="Pfam" id="PF07536">
    <property type="entry name" value="HWE_HK"/>
    <property type="match status" value="1"/>
</dbReference>
<evidence type="ECO:0000256" key="10">
    <source>
        <dbReference type="ARBA" id="ARBA00022741"/>
    </source>
</evidence>
<dbReference type="InterPro" id="IPR001610">
    <property type="entry name" value="PAC"/>
</dbReference>
<keyword evidence="12" id="KW-0067">ATP-binding</keyword>
<evidence type="ECO:0000256" key="11">
    <source>
        <dbReference type="ARBA" id="ARBA00022777"/>
    </source>
</evidence>
<evidence type="ECO:0000256" key="15">
    <source>
        <dbReference type="ARBA" id="ARBA00023170"/>
    </source>
</evidence>
<keyword evidence="14" id="KW-0843">Virulence</keyword>
<dbReference type="SMART" id="SM00065">
    <property type="entry name" value="GAF"/>
    <property type="match status" value="1"/>
</dbReference>
<feature type="domain" description="PAS" evidence="19">
    <location>
        <begin position="345"/>
        <end position="416"/>
    </location>
</feature>
<comment type="caution">
    <text evidence="21">The sequence shown here is derived from an EMBL/GenBank/DDBJ whole genome shotgun (WGS) entry which is preliminary data.</text>
</comment>
<feature type="modified residue" description="4-aspartylphosphate" evidence="16">
    <location>
        <position position="738"/>
    </location>
</feature>
<feature type="domain" description="Response regulatory" evidence="18">
    <location>
        <begin position="688"/>
        <end position="797"/>
    </location>
</feature>
<feature type="region of interest" description="Disordered" evidence="17">
    <location>
        <begin position="1"/>
        <end position="42"/>
    </location>
</feature>
<dbReference type="InterPro" id="IPR036890">
    <property type="entry name" value="HATPase_C_sf"/>
</dbReference>
<dbReference type="NCBIfam" id="TIGR00229">
    <property type="entry name" value="sensory_box"/>
    <property type="match status" value="1"/>
</dbReference>
<dbReference type="EMBL" id="WTYK01000003">
    <property type="protein sequence ID" value="MXP41496.1"/>
    <property type="molecule type" value="Genomic_DNA"/>
</dbReference>
<keyword evidence="10" id="KW-0547">Nucleotide-binding</keyword>
<evidence type="ECO:0000256" key="5">
    <source>
        <dbReference type="ARBA" id="ARBA00022606"/>
    </source>
</evidence>
<evidence type="ECO:0000256" key="8">
    <source>
        <dbReference type="ARBA" id="ARBA00022679"/>
    </source>
</evidence>
<feature type="compositionally biased region" description="Basic and acidic residues" evidence="17">
    <location>
        <begin position="1"/>
        <end position="10"/>
    </location>
</feature>
<dbReference type="PROSITE" id="PS50113">
    <property type="entry name" value="PAC"/>
    <property type="match status" value="2"/>
</dbReference>
<name>A0A6I4USQ9_9SPHN</name>
<evidence type="ECO:0000256" key="6">
    <source>
        <dbReference type="ARBA" id="ARBA00022630"/>
    </source>
</evidence>
<dbReference type="CDD" id="cd00130">
    <property type="entry name" value="PAS"/>
    <property type="match status" value="2"/>
</dbReference>
<dbReference type="Proteomes" id="UP000469159">
    <property type="component" value="Unassembled WGS sequence"/>
</dbReference>
<keyword evidence="9" id="KW-0677">Repeat</keyword>
<evidence type="ECO:0000313" key="22">
    <source>
        <dbReference type="Proteomes" id="UP000469159"/>
    </source>
</evidence>
<dbReference type="SMART" id="SM00911">
    <property type="entry name" value="HWE_HK"/>
    <property type="match status" value="1"/>
</dbReference>
<dbReference type="GO" id="GO:0000160">
    <property type="term" value="P:phosphorelay signal transduction system"/>
    <property type="evidence" value="ECO:0007669"/>
    <property type="project" value="InterPro"/>
</dbReference>
<dbReference type="InterPro" id="IPR013655">
    <property type="entry name" value="PAS_fold_3"/>
</dbReference>
<dbReference type="SUPFAM" id="SSF55785">
    <property type="entry name" value="PYP-like sensor domain (PAS domain)"/>
    <property type="match status" value="2"/>
</dbReference>
<dbReference type="SMART" id="SM00091">
    <property type="entry name" value="PAS"/>
    <property type="match status" value="2"/>
</dbReference>
<evidence type="ECO:0000256" key="7">
    <source>
        <dbReference type="ARBA" id="ARBA00022643"/>
    </source>
</evidence>
<dbReference type="PANTHER" id="PTHR41523:SF8">
    <property type="entry name" value="ETHYLENE RESPONSE SENSOR PROTEIN"/>
    <property type="match status" value="1"/>
</dbReference>
<keyword evidence="7" id="KW-0288">FMN</keyword>
<dbReference type="InterPro" id="IPR011102">
    <property type="entry name" value="Sig_transdc_His_kinase_HWE"/>
</dbReference>
<evidence type="ECO:0000256" key="4">
    <source>
        <dbReference type="ARBA" id="ARBA00022553"/>
    </source>
</evidence>
<dbReference type="SUPFAM" id="SSF52172">
    <property type="entry name" value="CheY-like"/>
    <property type="match status" value="1"/>
</dbReference>
<evidence type="ECO:0000256" key="14">
    <source>
        <dbReference type="ARBA" id="ARBA00023026"/>
    </source>
</evidence>
<dbReference type="InterPro" id="IPR003018">
    <property type="entry name" value="GAF"/>
</dbReference>
<dbReference type="Pfam" id="PF08447">
    <property type="entry name" value="PAS_3"/>
    <property type="match status" value="1"/>
</dbReference>
<comment type="catalytic activity">
    <reaction evidence="1">
        <text>ATP + protein L-histidine = ADP + protein N-phospho-L-histidine.</text>
        <dbReference type="EC" id="2.7.13.3"/>
    </reaction>
</comment>
<protein>
    <recommendedName>
        <fullName evidence="2">histidine kinase</fullName>
        <ecNumber evidence="2">2.7.13.3</ecNumber>
    </recommendedName>
</protein>
<dbReference type="InterPro" id="IPR013656">
    <property type="entry name" value="PAS_4"/>
</dbReference>
<dbReference type="InterPro" id="IPR000700">
    <property type="entry name" value="PAS-assoc_C"/>
</dbReference>
<evidence type="ECO:0000256" key="9">
    <source>
        <dbReference type="ARBA" id="ARBA00022737"/>
    </source>
</evidence>
<keyword evidence="22" id="KW-1185">Reference proteome</keyword>
<evidence type="ECO:0000259" key="18">
    <source>
        <dbReference type="PROSITE" id="PS50110"/>
    </source>
</evidence>
<keyword evidence="5" id="KW-0716">Sensory transduction</keyword>
<dbReference type="RefSeq" id="WP_160746339.1">
    <property type="nucleotide sequence ID" value="NZ_WTYK01000003.1"/>
</dbReference>
<keyword evidence="8" id="KW-0808">Transferase</keyword>
<dbReference type="EC" id="2.7.13.3" evidence="2"/>
<dbReference type="PANTHER" id="PTHR41523">
    <property type="entry name" value="TWO-COMPONENT SYSTEM SENSOR PROTEIN"/>
    <property type="match status" value="1"/>
</dbReference>
<evidence type="ECO:0000256" key="2">
    <source>
        <dbReference type="ARBA" id="ARBA00012438"/>
    </source>
</evidence>